<protein>
    <submittedName>
        <fullName evidence="4">Uncharacterized protein</fullName>
    </submittedName>
</protein>
<keyword evidence="5" id="KW-1185">Reference proteome</keyword>
<dbReference type="STRING" id="1073089.A0A1L9RLJ9"/>
<evidence type="ECO:0000256" key="3">
    <source>
        <dbReference type="PROSITE-ProRule" id="PRU00023"/>
    </source>
</evidence>
<reference evidence="5" key="1">
    <citation type="journal article" date="2017" name="Genome Biol.">
        <title>Comparative genomics reveals high biological diversity and specific adaptations in the industrially and medically important fungal genus Aspergillus.</title>
        <authorList>
            <person name="de Vries R.P."/>
            <person name="Riley R."/>
            <person name="Wiebenga A."/>
            <person name="Aguilar-Osorio G."/>
            <person name="Amillis S."/>
            <person name="Uchima C.A."/>
            <person name="Anderluh G."/>
            <person name="Asadollahi M."/>
            <person name="Askin M."/>
            <person name="Barry K."/>
            <person name="Battaglia E."/>
            <person name="Bayram O."/>
            <person name="Benocci T."/>
            <person name="Braus-Stromeyer S.A."/>
            <person name="Caldana C."/>
            <person name="Canovas D."/>
            <person name="Cerqueira G.C."/>
            <person name="Chen F."/>
            <person name="Chen W."/>
            <person name="Choi C."/>
            <person name="Clum A."/>
            <person name="Dos Santos R.A."/>
            <person name="Damasio A.R."/>
            <person name="Diallinas G."/>
            <person name="Emri T."/>
            <person name="Fekete E."/>
            <person name="Flipphi M."/>
            <person name="Freyberg S."/>
            <person name="Gallo A."/>
            <person name="Gournas C."/>
            <person name="Habgood R."/>
            <person name="Hainaut M."/>
            <person name="Harispe M.L."/>
            <person name="Henrissat B."/>
            <person name="Hilden K.S."/>
            <person name="Hope R."/>
            <person name="Hossain A."/>
            <person name="Karabika E."/>
            <person name="Karaffa L."/>
            <person name="Karanyi Z."/>
            <person name="Krasevec N."/>
            <person name="Kuo A."/>
            <person name="Kusch H."/>
            <person name="LaButti K."/>
            <person name="Lagendijk E.L."/>
            <person name="Lapidus A."/>
            <person name="Levasseur A."/>
            <person name="Lindquist E."/>
            <person name="Lipzen A."/>
            <person name="Logrieco A.F."/>
            <person name="MacCabe A."/>
            <person name="Maekelae M.R."/>
            <person name="Malavazi I."/>
            <person name="Melin P."/>
            <person name="Meyer V."/>
            <person name="Mielnichuk N."/>
            <person name="Miskei M."/>
            <person name="Molnar A.P."/>
            <person name="Mule G."/>
            <person name="Ngan C.Y."/>
            <person name="Orejas M."/>
            <person name="Orosz E."/>
            <person name="Ouedraogo J.P."/>
            <person name="Overkamp K.M."/>
            <person name="Park H.-S."/>
            <person name="Perrone G."/>
            <person name="Piumi F."/>
            <person name="Punt P.J."/>
            <person name="Ram A.F."/>
            <person name="Ramon A."/>
            <person name="Rauscher S."/>
            <person name="Record E."/>
            <person name="Riano-Pachon D.M."/>
            <person name="Robert V."/>
            <person name="Roehrig J."/>
            <person name="Ruller R."/>
            <person name="Salamov A."/>
            <person name="Salih N.S."/>
            <person name="Samson R.A."/>
            <person name="Sandor E."/>
            <person name="Sanguinetti M."/>
            <person name="Schuetze T."/>
            <person name="Sepcic K."/>
            <person name="Shelest E."/>
            <person name="Sherlock G."/>
            <person name="Sophianopoulou V."/>
            <person name="Squina F.M."/>
            <person name="Sun H."/>
            <person name="Susca A."/>
            <person name="Todd R.B."/>
            <person name="Tsang A."/>
            <person name="Unkles S.E."/>
            <person name="van de Wiele N."/>
            <person name="van Rossen-Uffink D."/>
            <person name="Oliveira J.V."/>
            <person name="Vesth T.C."/>
            <person name="Visser J."/>
            <person name="Yu J.-H."/>
            <person name="Zhou M."/>
            <person name="Andersen M.R."/>
            <person name="Archer D.B."/>
            <person name="Baker S.E."/>
            <person name="Benoit I."/>
            <person name="Brakhage A.A."/>
            <person name="Braus G.H."/>
            <person name="Fischer R."/>
            <person name="Frisvad J.C."/>
            <person name="Goldman G.H."/>
            <person name="Houbraken J."/>
            <person name="Oakley B."/>
            <person name="Pocsi I."/>
            <person name="Scazzocchio C."/>
            <person name="Seiboth B."/>
            <person name="vanKuyk P.A."/>
            <person name="Wortman J."/>
            <person name="Dyer P.S."/>
            <person name="Grigoriev I.V."/>
        </authorList>
    </citation>
    <scope>NUCLEOTIDE SEQUENCE [LARGE SCALE GENOMIC DNA]</scope>
    <source>
        <strain evidence="5">DTO 134E9</strain>
    </source>
</reference>
<feature type="repeat" description="ANK" evidence="3">
    <location>
        <begin position="17"/>
        <end position="49"/>
    </location>
</feature>
<dbReference type="PROSITE" id="PS50297">
    <property type="entry name" value="ANK_REP_REGION"/>
    <property type="match status" value="1"/>
</dbReference>
<dbReference type="Proteomes" id="UP000184383">
    <property type="component" value="Unassembled WGS sequence"/>
</dbReference>
<dbReference type="PANTHER" id="PTHR24124:SF14">
    <property type="entry name" value="CHROMOSOME UNDETERMINED SCAFFOLD_25, WHOLE GENOME SHOTGUN SEQUENCE"/>
    <property type="match status" value="1"/>
</dbReference>
<evidence type="ECO:0000313" key="5">
    <source>
        <dbReference type="Proteomes" id="UP000184383"/>
    </source>
</evidence>
<evidence type="ECO:0000256" key="1">
    <source>
        <dbReference type="ARBA" id="ARBA00022737"/>
    </source>
</evidence>
<dbReference type="InterPro" id="IPR002110">
    <property type="entry name" value="Ankyrin_rpt"/>
</dbReference>
<organism evidence="4 5">
    <name type="scientific">Aspergillus wentii DTO 134E9</name>
    <dbReference type="NCBI Taxonomy" id="1073089"/>
    <lineage>
        <taxon>Eukaryota</taxon>
        <taxon>Fungi</taxon>
        <taxon>Dikarya</taxon>
        <taxon>Ascomycota</taxon>
        <taxon>Pezizomycotina</taxon>
        <taxon>Eurotiomycetes</taxon>
        <taxon>Eurotiomycetidae</taxon>
        <taxon>Eurotiales</taxon>
        <taxon>Aspergillaceae</taxon>
        <taxon>Aspergillus</taxon>
        <taxon>Aspergillus subgen. Cremei</taxon>
    </lineage>
</organism>
<dbReference type="OrthoDB" id="823504at2759"/>
<dbReference type="Pfam" id="PF12796">
    <property type="entry name" value="Ank_2"/>
    <property type="match status" value="1"/>
</dbReference>
<evidence type="ECO:0000313" key="4">
    <source>
        <dbReference type="EMBL" id="OJJ35820.1"/>
    </source>
</evidence>
<evidence type="ECO:0000256" key="2">
    <source>
        <dbReference type="ARBA" id="ARBA00023043"/>
    </source>
</evidence>
<dbReference type="PROSITE" id="PS50088">
    <property type="entry name" value="ANK_REPEAT"/>
    <property type="match status" value="1"/>
</dbReference>
<proteinExistence type="predicted"/>
<dbReference type="GO" id="GO:0005634">
    <property type="term" value="C:nucleus"/>
    <property type="evidence" value="ECO:0007669"/>
    <property type="project" value="TreeGrafter"/>
</dbReference>
<dbReference type="PANTHER" id="PTHR24124">
    <property type="entry name" value="ANKYRIN REPEAT FAMILY A"/>
    <property type="match status" value="1"/>
</dbReference>
<name>A0A1L9RLJ9_ASPWE</name>
<dbReference type="VEuPathDB" id="FungiDB:ASPWEDRAFT_97953"/>
<keyword evidence="1" id="KW-0677">Repeat</keyword>
<dbReference type="InterPro" id="IPR036770">
    <property type="entry name" value="Ankyrin_rpt-contain_sf"/>
</dbReference>
<feature type="non-terminal residue" evidence="4">
    <location>
        <position position="1"/>
    </location>
</feature>
<dbReference type="Gene3D" id="1.25.40.20">
    <property type="entry name" value="Ankyrin repeat-containing domain"/>
    <property type="match status" value="2"/>
</dbReference>
<dbReference type="RefSeq" id="XP_040689496.1">
    <property type="nucleotide sequence ID" value="XM_040839624.1"/>
</dbReference>
<dbReference type="GeneID" id="63755472"/>
<sequence length="128" mass="13366">VKELVLGGVNVNATDNKGLTALNLTAQNGSAETISLLISHGASISAADNNGLTPLYYSLAGCFGLRKIQALLSAGADPLCTGPKGETALHLLAPYKTNYMAGYTELYHRFIDGGCDPNGRDREGNTPL</sequence>
<accession>A0A1L9RLJ9</accession>
<dbReference type="SUPFAM" id="SSF48403">
    <property type="entry name" value="Ankyrin repeat"/>
    <property type="match status" value="1"/>
</dbReference>
<dbReference type="EMBL" id="KV878212">
    <property type="protein sequence ID" value="OJJ35820.1"/>
    <property type="molecule type" value="Genomic_DNA"/>
</dbReference>
<gene>
    <name evidence="4" type="ORF">ASPWEDRAFT_97953</name>
</gene>
<dbReference type="AlphaFoldDB" id="A0A1L9RLJ9"/>
<feature type="non-terminal residue" evidence="4">
    <location>
        <position position="128"/>
    </location>
</feature>
<keyword evidence="2 3" id="KW-0040">ANK repeat</keyword>
<dbReference type="GO" id="GO:0010468">
    <property type="term" value="P:regulation of gene expression"/>
    <property type="evidence" value="ECO:0007669"/>
    <property type="project" value="TreeGrafter"/>
</dbReference>
<dbReference type="SMART" id="SM00248">
    <property type="entry name" value="ANK"/>
    <property type="match status" value="3"/>
</dbReference>